<proteinExistence type="inferred from homology"/>
<dbReference type="Proteomes" id="UP000320055">
    <property type="component" value="Unassembled WGS sequence"/>
</dbReference>
<gene>
    <name evidence="3" type="ORF">H1P_6410004</name>
</gene>
<reference evidence="3 4" key="1">
    <citation type="submission" date="2019-01" db="EMBL/GenBank/DDBJ databases">
        <authorList>
            <person name="Brito A."/>
        </authorList>
    </citation>
    <scope>NUCLEOTIDE SEQUENCE [LARGE SCALE GENOMIC DNA]</scope>
    <source>
        <strain evidence="3">1</strain>
    </source>
</reference>
<dbReference type="Pfam" id="PF13614">
    <property type="entry name" value="AAA_31"/>
    <property type="match status" value="1"/>
</dbReference>
<protein>
    <submittedName>
        <fullName evidence="3">Chromosome partitioning protein ParA</fullName>
    </submittedName>
</protein>
<dbReference type="CDD" id="cd02042">
    <property type="entry name" value="ParAB_family"/>
    <property type="match status" value="1"/>
</dbReference>
<dbReference type="InterPro" id="IPR050678">
    <property type="entry name" value="DNA_Partitioning_ATPase"/>
</dbReference>
<evidence type="ECO:0000313" key="4">
    <source>
        <dbReference type="Proteomes" id="UP000320055"/>
    </source>
</evidence>
<dbReference type="FunFam" id="3.40.50.300:FF:000285">
    <property type="entry name" value="Sporulation initiation inhibitor Soj"/>
    <property type="match status" value="1"/>
</dbReference>
<evidence type="ECO:0000256" key="1">
    <source>
        <dbReference type="ARBA" id="ARBA00006976"/>
    </source>
</evidence>
<dbReference type="InterPro" id="IPR025669">
    <property type="entry name" value="AAA_dom"/>
</dbReference>
<accession>A0A563W2K5</accession>
<organism evidence="3 4">
    <name type="scientific">Hyella patelloides LEGE 07179</name>
    <dbReference type="NCBI Taxonomy" id="945734"/>
    <lineage>
        <taxon>Bacteria</taxon>
        <taxon>Bacillati</taxon>
        <taxon>Cyanobacteriota</taxon>
        <taxon>Cyanophyceae</taxon>
        <taxon>Pleurocapsales</taxon>
        <taxon>Hyellaceae</taxon>
        <taxon>Hyella</taxon>
    </lineage>
</organism>
<dbReference type="InterPro" id="IPR027417">
    <property type="entry name" value="P-loop_NTPase"/>
</dbReference>
<sequence>MSKTLAVFNMKGGVGKTTTAYNLAVGLVKFHSAKVLLVDIDPQGNSSVSLGIPIWELELQLKDVLQKRATVDEVVIFSKSGVHVIPSNILLAEEEIPISGLPGRELLLRKALSNISNNYDFVLIDCPPNIGVFSVNALMASQEVIIPVDMSYLGLLGINAVERAITMVRSALDHPIELAGVLGTRFDGRNKLSKEVLSSLEQHFGSKMFQAVIPETVKLREAPSYGISIYDHDPTGAGAQAYEDFVTEIVSQYE</sequence>
<dbReference type="AlphaFoldDB" id="A0A563W2K5"/>
<comment type="similarity">
    <text evidence="1">Belongs to the ParA family.</text>
</comment>
<keyword evidence="4" id="KW-1185">Reference proteome</keyword>
<feature type="domain" description="AAA" evidence="2">
    <location>
        <begin position="3"/>
        <end position="174"/>
    </location>
</feature>
<evidence type="ECO:0000259" key="2">
    <source>
        <dbReference type="Pfam" id="PF13614"/>
    </source>
</evidence>
<dbReference type="OrthoDB" id="9815116at2"/>
<name>A0A563W2K5_9CYAN</name>
<evidence type="ECO:0000313" key="3">
    <source>
        <dbReference type="EMBL" id="VEP17773.1"/>
    </source>
</evidence>
<dbReference type="PANTHER" id="PTHR13696:SF52">
    <property type="entry name" value="PARA FAMILY PROTEIN CT_582"/>
    <property type="match status" value="1"/>
</dbReference>
<dbReference type="EMBL" id="CAACVJ010000603">
    <property type="protein sequence ID" value="VEP17773.1"/>
    <property type="molecule type" value="Genomic_DNA"/>
</dbReference>
<dbReference type="SUPFAM" id="SSF52540">
    <property type="entry name" value="P-loop containing nucleoside triphosphate hydrolases"/>
    <property type="match status" value="1"/>
</dbReference>
<dbReference type="PANTHER" id="PTHR13696">
    <property type="entry name" value="P-LOOP CONTAINING NUCLEOSIDE TRIPHOSPHATE HYDROLASE"/>
    <property type="match status" value="1"/>
</dbReference>
<dbReference type="Gene3D" id="3.40.50.300">
    <property type="entry name" value="P-loop containing nucleotide triphosphate hydrolases"/>
    <property type="match status" value="1"/>
</dbReference>